<dbReference type="InterPro" id="IPR000014">
    <property type="entry name" value="PAS"/>
</dbReference>
<protein>
    <recommendedName>
        <fullName evidence="2">diguanylate cyclase</fullName>
        <ecNumber evidence="2">2.7.7.65</ecNumber>
    </recommendedName>
</protein>
<sequence>MDQLLNWLWNGQESYGYIVLLSIVSAIAIALIYFRFQNALKQLITDSPYPVLVLDASHGQILLSNQAAMQLLGIRSLGTGFLYPALFELHKLSSLLDSFSSRYFRHQVFDWRLSENESIKVELSGRKSLLRGHRVWIMYAQPYQVTLQEQQQELAQLEMARSALDSLSELICLQDCQGNLLTTNRAFDQFWEGRREEAITAMASRVATRKSERKWTTDTQGRSCLLEVNLSSLVSPSGELLGTLSISHDVTEWHKIQQNLRDEMERRKDTEVALAQRDTILQTILDASPDSIGIFNENMVYQACNKPFVNALGISEVSDLIGKRLQDVIPVEMYTRLETSDLHALRQAEPVRYIDKVVSSDGHITWFDVVKSPFKDKASGTNGVLIMARDISERYLAEQKLEQANLELEKLSFMDSLTQVANRRRFDERLHVLWYHHIREKLPLTIMLCDIDFFKDYNDCYGHQQGDEALIRVAAVFKQVVNRSSDCVARYGGEEFGFILPNTTTEGAEQVAQRIHQQIRQLDMEHGSSEASEHLSVSIGFVSYVPQHGDEPEMGIAMADSALYQAKADGRNRTCIHPSSF</sequence>
<dbReference type="InterPro" id="IPR029787">
    <property type="entry name" value="Nucleotide_cyclase"/>
</dbReference>
<proteinExistence type="predicted"/>
<dbReference type="InterPro" id="IPR000160">
    <property type="entry name" value="GGDEF_dom"/>
</dbReference>
<dbReference type="InterPro" id="IPR000700">
    <property type="entry name" value="PAS-assoc_C"/>
</dbReference>
<dbReference type="NCBIfam" id="TIGR00229">
    <property type="entry name" value="sensory_box"/>
    <property type="match status" value="1"/>
</dbReference>
<organism evidence="7 8">
    <name type="scientific">Vibrio parahaemolyticus</name>
    <dbReference type="NCBI Taxonomy" id="670"/>
    <lineage>
        <taxon>Bacteria</taxon>
        <taxon>Pseudomonadati</taxon>
        <taxon>Pseudomonadota</taxon>
        <taxon>Gammaproteobacteria</taxon>
        <taxon>Vibrionales</taxon>
        <taxon>Vibrionaceae</taxon>
        <taxon>Vibrio</taxon>
    </lineage>
</organism>
<evidence type="ECO:0000313" key="7">
    <source>
        <dbReference type="EMBL" id="NMU28506.1"/>
    </source>
</evidence>
<name>A0A7Y0S8U0_VIBPH</name>
<feature type="transmembrane region" description="Helical" evidence="4">
    <location>
        <begin position="15"/>
        <end position="34"/>
    </location>
</feature>
<reference evidence="7 8" key="1">
    <citation type="submission" date="2020-04" db="EMBL/GenBank/DDBJ databases">
        <title>Whole-genome sequencing of Vibrio spp. from China reveals different genetic environments of blaCTX-M-14 among diverse lineages.</title>
        <authorList>
            <person name="Zheng Z."/>
            <person name="Ye L."/>
            <person name="Chen S."/>
        </authorList>
    </citation>
    <scope>NUCLEOTIDE SEQUENCE [LARGE SCALE GENOMIC DNA]</scope>
    <source>
        <strain evidence="7 8">Vb0574</strain>
    </source>
</reference>
<dbReference type="PROSITE" id="PS50887">
    <property type="entry name" value="GGDEF"/>
    <property type="match status" value="1"/>
</dbReference>
<keyword evidence="4" id="KW-0472">Membrane</keyword>
<dbReference type="GO" id="GO:0043709">
    <property type="term" value="P:cell adhesion involved in single-species biofilm formation"/>
    <property type="evidence" value="ECO:0007669"/>
    <property type="project" value="TreeGrafter"/>
</dbReference>
<evidence type="ECO:0000259" key="6">
    <source>
        <dbReference type="PROSITE" id="PS50887"/>
    </source>
</evidence>
<evidence type="ECO:0000256" key="3">
    <source>
        <dbReference type="ARBA" id="ARBA00034247"/>
    </source>
</evidence>
<evidence type="ECO:0000256" key="4">
    <source>
        <dbReference type="SAM" id="Phobius"/>
    </source>
</evidence>
<dbReference type="PANTHER" id="PTHR45138:SF9">
    <property type="entry name" value="DIGUANYLATE CYCLASE DGCM-RELATED"/>
    <property type="match status" value="1"/>
</dbReference>
<dbReference type="EMBL" id="JABCLD010002028">
    <property type="protein sequence ID" value="NMU28506.1"/>
    <property type="molecule type" value="Genomic_DNA"/>
</dbReference>
<dbReference type="Pfam" id="PF13188">
    <property type="entry name" value="PAS_8"/>
    <property type="match status" value="1"/>
</dbReference>
<dbReference type="GO" id="GO:0052621">
    <property type="term" value="F:diguanylate cyclase activity"/>
    <property type="evidence" value="ECO:0007669"/>
    <property type="project" value="UniProtKB-EC"/>
</dbReference>
<dbReference type="GO" id="GO:0005886">
    <property type="term" value="C:plasma membrane"/>
    <property type="evidence" value="ECO:0007669"/>
    <property type="project" value="TreeGrafter"/>
</dbReference>
<evidence type="ECO:0000259" key="5">
    <source>
        <dbReference type="PROSITE" id="PS50113"/>
    </source>
</evidence>
<dbReference type="InterPro" id="IPR043128">
    <property type="entry name" value="Rev_trsase/Diguanyl_cyclase"/>
</dbReference>
<dbReference type="AlphaFoldDB" id="A0A7Y0S8U0"/>
<dbReference type="InterPro" id="IPR013656">
    <property type="entry name" value="PAS_4"/>
</dbReference>
<keyword evidence="4" id="KW-1133">Transmembrane helix</keyword>
<dbReference type="RefSeq" id="WP_269665789.1">
    <property type="nucleotide sequence ID" value="NZ_CP138328.1"/>
</dbReference>
<evidence type="ECO:0000313" key="8">
    <source>
        <dbReference type="Proteomes" id="UP000555836"/>
    </source>
</evidence>
<feature type="domain" description="GGDEF" evidence="6">
    <location>
        <begin position="442"/>
        <end position="579"/>
    </location>
</feature>
<evidence type="ECO:0000256" key="2">
    <source>
        <dbReference type="ARBA" id="ARBA00012528"/>
    </source>
</evidence>
<dbReference type="FunFam" id="3.30.70.270:FF:000001">
    <property type="entry name" value="Diguanylate cyclase domain protein"/>
    <property type="match status" value="1"/>
</dbReference>
<accession>A0A7Y0S8U0</accession>
<comment type="caution">
    <text evidence="7">The sequence shown here is derived from an EMBL/GenBank/DDBJ whole genome shotgun (WGS) entry which is preliminary data.</text>
</comment>
<dbReference type="SUPFAM" id="SSF55785">
    <property type="entry name" value="PYP-like sensor domain (PAS domain)"/>
    <property type="match status" value="2"/>
</dbReference>
<comment type="catalytic activity">
    <reaction evidence="3">
        <text>2 GTP = 3',3'-c-di-GMP + 2 diphosphate</text>
        <dbReference type="Rhea" id="RHEA:24898"/>
        <dbReference type="ChEBI" id="CHEBI:33019"/>
        <dbReference type="ChEBI" id="CHEBI:37565"/>
        <dbReference type="ChEBI" id="CHEBI:58805"/>
        <dbReference type="EC" id="2.7.7.65"/>
    </reaction>
</comment>
<dbReference type="Pfam" id="PF08448">
    <property type="entry name" value="PAS_4"/>
    <property type="match status" value="1"/>
</dbReference>
<dbReference type="SMART" id="SM00267">
    <property type="entry name" value="GGDEF"/>
    <property type="match status" value="1"/>
</dbReference>
<evidence type="ECO:0000256" key="1">
    <source>
        <dbReference type="ARBA" id="ARBA00001946"/>
    </source>
</evidence>
<dbReference type="PROSITE" id="PS50113">
    <property type="entry name" value="PAC"/>
    <property type="match status" value="2"/>
</dbReference>
<dbReference type="EC" id="2.7.7.65" evidence="2"/>
<comment type="cofactor">
    <cofactor evidence="1">
        <name>Mg(2+)</name>
        <dbReference type="ChEBI" id="CHEBI:18420"/>
    </cofactor>
</comment>
<dbReference type="Proteomes" id="UP000555836">
    <property type="component" value="Unassembled WGS sequence"/>
</dbReference>
<keyword evidence="4" id="KW-0812">Transmembrane</keyword>
<dbReference type="InterPro" id="IPR035965">
    <property type="entry name" value="PAS-like_dom_sf"/>
</dbReference>
<dbReference type="PANTHER" id="PTHR45138">
    <property type="entry name" value="REGULATORY COMPONENTS OF SENSORY TRANSDUCTION SYSTEM"/>
    <property type="match status" value="1"/>
</dbReference>
<gene>
    <name evidence="7" type="ORF">HKB21_23125</name>
</gene>
<feature type="domain" description="PAC" evidence="5">
    <location>
        <begin position="347"/>
        <end position="403"/>
    </location>
</feature>
<feature type="domain" description="PAC" evidence="5">
    <location>
        <begin position="209"/>
        <end position="262"/>
    </location>
</feature>
<dbReference type="CDD" id="cd00130">
    <property type="entry name" value="PAS"/>
    <property type="match status" value="1"/>
</dbReference>
<dbReference type="SUPFAM" id="SSF55073">
    <property type="entry name" value="Nucleotide cyclase"/>
    <property type="match status" value="1"/>
</dbReference>
<dbReference type="CDD" id="cd01949">
    <property type="entry name" value="GGDEF"/>
    <property type="match status" value="1"/>
</dbReference>
<dbReference type="Gene3D" id="3.30.450.20">
    <property type="entry name" value="PAS domain"/>
    <property type="match status" value="2"/>
</dbReference>
<dbReference type="GO" id="GO:1902201">
    <property type="term" value="P:negative regulation of bacterial-type flagellum-dependent cell motility"/>
    <property type="evidence" value="ECO:0007669"/>
    <property type="project" value="TreeGrafter"/>
</dbReference>
<dbReference type="Gene3D" id="3.30.70.270">
    <property type="match status" value="1"/>
</dbReference>
<dbReference type="NCBIfam" id="TIGR00254">
    <property type="entry name" value="GGDEF"/>
    <property type="match status" value="1"/>
</dbReference>
<dbReference type="InterPro" id="IPR050469">
    <property type="entry name" value="Diguanylate_Cyclase"/>
</dbReference>
<dbReference type="SMART" id="SM00091">
    <property type="entry name" value="PAS"/>
    <property type="match status" value="3"/>
</dbReference>
<dbReference type="Pfam" id="PF00990">
    <property type="entry name" value="GGDEF"/>
    <property type="match status" value="1"/>
</dbReference>